<evidence type="ECO:0000256" key="1">
    <source>
        <dbReference type="ARBA" id="ARBA00038101"/>
    </source>
</evidence>
<dbReference type="PANTHER" id="PTHR11102:SF147">
    <property type="entry name" value="SEL1L ADAPTOR SUBUNIT OF ERAD E3 UBIQUITIN LIGASE"/>
    <property type="match status" value="1"/>
</dbReference>
<feature type="chain" id="PRO_5005190764" evidence="4">
    <location>
        <begin position="23"/>
        <end position="1144"/>
    </location>
</feature>
<keyword evidence="4" id="KW-0732">Signal</keyword>
<keyword evidence="6" id="KW-1185">Reference proteome</keyword>
<dbReference type="Pfam" id="PF08238">
    <property type="entry name" value="Sel1"/>
    <property type="match status" value="4"/>
</dbReference>
<feature type="region of interest" description="Disordered" evidence="2">
    <location>
        <begin position="1019"/>
        <end position="1070"/>
    </location>
</feature>
<keyword evidence="3" id="KW-0472">Membrane</keyword>
<evidence type="ECO:0000256" key="2">
    <source>
        <dbReference type="SAM" id="MobiDB-lite"/>
    </source>
</evidence>
<dbReference type="PANTHER" id="PTHR11102">
    <property type="entry name" value="SEL-1-LIKE PROTEIN"/>
    <property type="match status" value="1"/>
</dbReference>
<dbReference type="SUPFAM" id="SSF81901">
    <property type="entry name" value="HCP-like"/>
    <property type="match status" value="2"/>
</dbReference>
<accession>A0A0G4GZS6</accession>
<dbReference type="Proteomes" id="UP000041254">
    <property type="component" value="Unassembled WGS sequence"/>
</dbReference>
<feature type="compositionally biased region" description="Basic and acidic residues" evidence="2">
    <location>
        <begin position="1111"/>
        <end position="1123"/>
    </location>
</feature>
<proteinExistence type="inferred from homology"/>
<feature type="region of interest" description="Disordered" evidence="2">
    <location>
        <begin position="929"/>
        <end position="964"/>
    </location>
</feature>
<feature type="transmembrane region" description="Helical" evidence="3">
    <location>
        <begin position="992"/>
        <end position="1012"/>
    </location>
</feature>
<dbReference type="OMA" id="LIMRNIC"/>
<keyword evidence="3" id="KW-0812">Transmembrane</keyword>
<reference evidence="5 6" key="1">
    <citation type="submission" date="2014-11" db="EMBL/GenBank/DDBJ databases">
        <authorList>
            <person name="Zhu J."/>
            <person name="Qi W."/>
            <person name="Song R."/>
        </authorList>
    </citation>
    <scope>NUCLEOTIDE SEQUENCE [LARGE SCALE GENOMIC DNA]</scope>
</reference>
<feature type="region of interest" description="Disordered" evidence="2">
    <location>
        <begin position="1085"/>
        <end position="1144"/>
    </location>
</feature>
<evidence type="ECO:0000313" key="6">
    <source>
        <dbReference type="Proteomes" id="UP000041254"/>
    </source>
</evidence>
<feature type="signal peptide" evidence="4">
    <location>
        <begin position="1"/>
        <end position="22"/>
    </location>
</feature>
<feature type="compositionally biased region" description="Polar residues" evidence="2">
    <location>
        <begin position="1052"/>
        <end position="1062"/>
    </location>
</feature>
<dbReference type="STRING" id="1169540.A0A0G4GZS6"/>
<evidence type="ECO:0000256" key="4">
    <source>
        <dbReference type="SAM" id="SignalP"/>
    </source>
</evidence>
<dbReference type="InterPro" id="IPR011990">
    <property type="entry name" value="TPR-like_helical_dom_sf"/>
</dbReference>
<keyword evidence="3" id="KW-1133">Transmembrane helix</keyword>
<dbReference type="InterPro" id="IPR050767">
    <property type="entry name" value="Sel1_AlgK"/>
</dbReference>
<dbReference type="InterPro" id="IPR006597">
    <property type="entry name" value="Sel1-like"/>
</dbReference>
<dbReference type="InParanoid" id="A0A0G4GZS6"/>
<gene>
    <name evidence="5" type="ORF">Vbra_3416</name>
</gene>
<comment type="similarity">
    <text evidence="1">Belongs to the sel-1 family.</text>
</comment>
<feature type="compositionally biased region" description="Low complexity" evidence="2">
    <location>
        <begin position="1029"/>
        <end position="1051"/>
    </location>
</feature>
<dbReference type="GO" id="GO:0005789">
    <property type="term" value="C:endoplasmic reticulum membrane"/>
    <property type="evidence" value="ECO:0007669"/>
    <property type="project" value="TreeGrafter"/>
</dbReference>
<name>A0A0G4GZS6_VITBC</name>
<dbReference type="AlphaFoldDB" id="A0A0G4GZS6"/>
<feature type="compositionally biased region" description="Polar residues" evidence="2">
    <location>
        <begin position="721"/>
        <end position="732"/>
    </location>
</feature>
<evidence type="ECO:0000313" key="5">
    <source>
        <dbReference type="EMBL" id="CEM36757.1"/>
    </source>
</evidence>
<dbReference type="EMBL" id="CDMY01000908">
    <property type="protein sequence ID" value="CEM36757.1"/>
    <property type="molecule type" value="Genomic_DNA"/>
</dbReference>
<dbReference type="GO" id="GO:0036503">
    <property type="term" value="P:ERAD pathway"/>
    <property type="evidence" value="ECO:0007669"/>
    <property type="project" value="TreeGrafter"/>
</dbReference>
<feature type="region of interest" description="Disordered" evidence="2">
    <location>
        <begin position="714"/>
        <end position="741"/>
    </location>
</feature>
<dbReference type="Gene3D" id="1.25.40.10">
    <property type="entry name" value="Tetratricopeptide repeat domain"/>
    <property type="match status" value="2"/>
</dbReference>
<organism evidence="5 6">
    <name type="scientific">Vitrella brassicaformis (strain CCMP3155)</name>
    <dbReference type="NCBI Taxonomy" id="1169540"/>
    <lineage>
        <taxon>Eukaryota</taxon>
        <taxon>Sar</taxon>
        <taxon>Alveolata</taxon>
        <taxon>Colpodellida</taxon>
        <taxon>Vitrellaceae</taxon>
        <taxon>Vitrella</taxon>
    </lineage>
</organism>
<dbReference type="OrthoDB" id="272077at2759"/>
<dbReference type="SMART" id="SM00671">
    <property type="entry name" value="SEL1"/>
    <property type="match status" value="6"/>
</dbReference>
<protein>
    <submittedName>
        <fullName evidence="5">Uncharacterized protein</fullName>
    </submittedName>
</protein>
<evidence type="ECO:0000256" key="3">
    <source>
        <dbReference type="SAM" id="Phobius"/>
    </source>
</evidence>
<dbReference type="VEuPathDB" id="CryptoDB:Vbra_3416"/>
<sequence length="1144" mass="123841">MPRLFFQRCVALLLSLLLTAAAFTDTFTDEAPQVDLEPSGVNDGAADDNGWASDEHVLWLDEFDALLASNSSLTLDAADDAIDEGAQEDPAVAELTFFPNITDDILIRIIMGSADPDFADLHQRLIAATEAPVRHVASEAYGYLALLYLFGVPDERGNVDFPHGWPRDVDKAVECIIKGSRLSCGTCYMLAGFLFSIGYPPLVRSSHGWTVDHGSGYQSIYMMFQAVEVAPPYRSPHTRELPKERQGYDLPTMAYSLAQHAGAVMGRLSLSYYFRHELAQQGYKYRHLARSASTSMHRPPINLTATIPPHLLQMDGDSLAILNATTAAEIGAAAHAALHCQVALEALLGVASDSLNEGSDLPAAELITNRLEWKQSQSRWREDYGSEQPRYGSLEYAQLVEDLALREDPDGLAALGELYYHGLREGGIPRDIPQAMAYWHRASVLGHCGAAMARALAHIDGAYGSTNDSSPYLAQVATKSDDQSQRHMAKHYLSKFGIGGSERNLTRAGLHLEAAAALGDSSAQLLIGHAYAGADTDVLPADGLNTTRALLWYDKASAAGRIVAKYNAGVLILQGADVRHRTELQRCEAAFPLFFEVAMNHETVKLLFAHARRAYTLGDVSGALLRAMLLSEIGHPLAHESAAELWRQWAQKPPLHMQIRQQDLTVPHEVEANSTAAANVTSDPAGVRHYLHCWARPDGYYTRLRWEGIAAHDAEGADDQSAAQQVSPQDQQPEGDADGDYIADGRQLTAVSPETATSESLRHLPPDAAVCSFYFAKRAAVAGSVAAMHRVARAYREGSLGVIQNLTTSYEWTCLAAAMGDSRGRYEKAVMTEKGIGRPSNTTEAYQMYGSLLKEGSVAPVAGALVALAEASIGWLSRRVALSWRALHTYHTRLIDSRLPDGRDSEQQQPSKAVWVPLQQEGPLAVQTYQQHPAEPTSSEKGKAADVAVSDGQASRQEGADTDTVGPIPLYVALGYEDSPERFTQLNSTLRLMMLWAVSFAIVLLFSCRVHVAEAQRRAHPRVAHRPEASYAPQPPSISSSAHSGSASPTSTHDGPSPTNAPTLIDNDPAVPEHLHSLTERRRWTAHGQGNGSGEDAMSSAACESPASRQNDPEIRERGERGAGDTPTDAGAGGAGLLEGKKMS</sequence>